<protein>
    <recommendedName>
        <fullName evidence="4">Beta-galactosidase</fullName>
        <ecNumber evidence="4">3.2.1.23</ecNumber>
    </recommendedName>
</protein>
<dbReference type="OrthoDB" id="9813184at2"/>
<feature type="signal peptide" evidence="7">
    <location>
        <begin position="1"/>
        <end position="17"/>
    </location>
</feature>
<reference evidence="9 10" key="1">
    <citation type="journal article" date="2013" name="Antonie Van Leeuwenhoek">
        <title>Sphingomonas ginsenosidivorax sp. nov., with the ability to transform ginsenosides.</title>
        <authorList>
            <person name="Jin X.F."/>
            <person name="Kim J.K."/>
            <person name="Liu Q.M."/>
            <person name="Kang M.S."/>
            <person name="He D."/>
            <person name="Jin F.X."/>
            <person name="Kim S.C."/>
            <person name="Im W.T."/>
        </authorList>
    </citation>
    <scope>NUCLEOTIDE SEQUENCE [LARGE SCALE GENOMIC DNA]</scope>
    <source>
        <strain evidence="9 10">KHI67</strain>
    </source>
</reference>
<dbReference type="PROSITE" id="PS01182">
    <property type="entry name" value="GLYCOSYL_HYDROL_F35"/>
    <property type="match status" value="1"/>
</dbReference>
<evidence type="ECO:0000256" key="7">
    <source>
        <dbReference type="SAM" id="SignalP"/>
    </source>
</evidence>
<dbReference type="AlphaFoldDB" id="A0A5C6UJG9"/>
<evidence type="ECO:0000256" key="4">
    <source>
        <dbReference type="RuleBase" id="RU000675"/>
    </source>
</evidence>
<proteinExistence type="inferred from homology"/>
<feature type="region of interest" description="Disordered" evidence="6">
    <location>
        <begin position="23"/>
        <end position="48"/>
    </location>
</feature>
<name>A0A5C6UJG9_9SPHN</name>
<dbReference type="Pfam" id="PF01301">
    <property type="entry name" value="Glyco_hydro_35"/>
    <property type="match status" value="1"/>
</dbReference>
<evidence type="ECO:0000256" key="6">
    <source>
        <dbReference type="SAM" id="MobiDB-lite"/>
    </source>
</evidence>
<dbReference type="SUPFAM" id="SSF51445">
    <property type="entry name" value="(Trans)glycosidases"/>
    <property type="match status" value="1"/>
</dbReference>
<dbReference type="Gene3D" id="3.20.20.80">
    <property type="entry name" value="Glycosidases"/>
    <property type="match status" value="1"/>
</dbReference>
<accession>A0A5C6UJG9</accession>
<evidence type="ECO:0000256" key="1">
    <source>
        <dbReference type="ARBA" id="ARBA00009809"/>
    </source>
</evidence>
<feature type="domain" description="Glycoside hydrolase 35 catalytic" evidence="8">
    <location>
        <begin position="56"/>
        <end position="401"/>
    </location>
</feature>
<dbReference type="Proteomes" id="UP000321250">
    <property type="component" value="Unassembled WGS sequence"/>
</dbReference>
<evidence type="ECO:0000313" key="9">
    <source>
        <dbReference type="EMBL" id="TXC72610.1"/>
    </source>
</evidence>
<evidence type="ECO:0000256" key="2">
    <source>
        <dbReference type="ARBA" id="ARBA00022801"/>
    </source>
</evidence>
<keyword evidence="3 4" id="KW-0326">Glycosidase</keyword>
<comment type="similarity">
    <text evidence="1 5">Belongs to the glycosyl hydrolase 35 family.</text>
</comment>
<dbReference type="InterPro" id="IPR019801">
    <property type="entry name" value="Glyco_hydro_35_CS"/>
</dbReference>
<keyword evidence="7" id="KW-0732">Signal</keyword>
<dbReference type="PRINTS" id="PR00742">
    <property type="entry name" value="GLHYDRLASE35"/>
</dbReference>
<comment type="catalytic activity">
    <reaction evidence="4">
        <text>Hydrolysis of terminal non-reducing beta-D-galactose residues in beta-D-galactosides.</text>
        <dbReference type="EC" id="3.2.1.23"/>
    </reaction>
</comment>
<evidence type="ECO:0000256" key="5">
    <source>
        <dbReference type="RuleBase" id="RU003679"/>
    </source>
</evidence>
<dbReference type="InterPro" id="IPR017853">
    <property type="entry name" value="GH"/>
</dbReference>
<dbReference type="EMBL" id="VOQR01000001">
    <property type="protein sequence ID" value="TXC72610.1"/>
    <property type="molecule type" value="Genomic_DNA"/>
</dbReference>
<comment type="caution">
    <text evidence="9">The sequence shown here is derived from an EMBL/GenBank/DDBJ whole genome shotgun (WGS) entry which is preliminary data.</text>
</comment>
<dbReference type="GO" id="GO:0004565">
    <property type="term" value="F:beta-galactosidase activity"/>
    <property type="evidence" value="ECO:0007669"/>
    <property type="project" value="UniProtKB-EC"/>
</dbReference>
<organism evidence="9 10">
    <name type="scientific">Sphingomonas ginsenosidivorax</name>
    <dbReference type="NCBI Taxonomy" id="862135"/>
    <lineage>
        <taxon>Bacteria</taxon>
        <taxon>Pseudomonadati</taxon>
        <taxon>Pseudomonadota</taxon>
        <taxon>Alphaproteobacteria</taxon>
        <taxon>Sphingomonadales</taxon>
        <taxon>Sphingomonadaceae</taxon>
        <taxon>Sphingomonas</taxon>
    </lineage>
</organism>
<keyword evidence="10" id="KW-1185">Reference proteome</keyword>
<dbReference type="InterPro" id="IPR031330">
    <property type="entry name" value="Gly_Hdrlase_35_cat"/>
</dbReference>
<evidence type="ECO:0000256" key="3">
    <source>
        <dbReference type="ARBA" id="ARBA00023295"/>
    </source>
</evidence>
<evidence type="ECO:0000259" key="8">
    <source>
        <dbReference type="Pfam" id="PF01301"/>
    </source>
</evidence>
<dbReference type="EC" id="3.2.1.23" evidence="4"/>
<dbReference type="RefSeq" id="WP_147083882.1">
    <property type="nucleotide sequence ID" value="NZ_VOQR01000001.1"/>
</dbReference>
<dbReference type="PANTHER" id="PTHR23421">
    <property type="entry name" value="BETA-GALACTOSIDASE RELATED"/>
    <property type="match status" value="1"/>
</dbReference>
<gene>
    <name evidence="9" type="ORF">FSB78_17880</name>
</gene>
<dbReference type="InterPro" id="IPR001944">
    <property type="entry name" value="Glycoside_Hdrlase_35"/>
</dbReference>
<sequence>MRRALIGLLLVTTAASAQETVRVDAAASPPAPRSGQLHMGTAKGPGGTIGINSQYLTRNGRPWLPVMGEFHFTRTPAAEWEAEILKMKAAGVTIVSSYAIWNQIELAPGKLDWTGDRDLRRFVQLCAKHGMLFFLRPGPWAHAEARFGGIPDWVVARTRPRSDDAAYLAEVNRFWAGMCAQVRGLLWKDGGPIVGMQIENEYNLDGPGQGRGHIATLKALARRIGYDVPLYTVTGWDHTIYPRGQVVPVMGGYVDEPWSAKTGPLGPKENYLFRFRSRVSGDLGAQTRGAKVGDADADTADTPFLGAEYGAGVPVMYRRRPLLDPIDVSAAITAQLGSGVNLLGYYMFHGGANPLVDGRAIEETQASGGYNDVPQIGYDFQAPLGQYGEVGPVSAALRPLHYFLDAYGDRLATMTAREPAVVPSGNADLATLRWSVRSDGASAFLFVNNHVRQSAMPARRDVRFEVALKDGVVRLPPVDIAADASFVWPINLDLDGVRLAWATAQPVTRLTDAAGPIHVLAATGPGVVGLAFAPGTTLSVPSRRDAAGQVLASVTPSATRTITATARDGRRVRLIVLDQASAKRAWVGDVFGQRRLVLTDADLFVDGGRLVLRQRGETRFAFSMLPQAALSVPQTRAGEYAATVGTDRARDIALSPLRPAGEAPPVQVGGPAKAAMQPLPEAHRAAAAWSFTIPRSALPAGGDAFLEIDYRGDIARLFDGDTMLDDAFWDGRVWRIGLRRFAERLGKPWTLTVLPLRADAPIYLDAKARKMLPGTAQVAEIRGARLVPERELVVTAR</sequence>
<evidence type="ECO:0000313" key="10">
    <source>
        <dbReference type="Proteomes" id="UP000321250"/>
    </source>
</evidence>
<feature type="chain" id="PRO_5022737693" description="Beta-galactosidase" evidence="7">
    <location>
        <begin position="18"/>
        <end position="797"/>
    </location>
</feature>
<keyword evidence="2 4" id="KW-0378">Hydrolase</keyword>
<dbReference type="GO" id="GO:0005975">
    <property type="term" value="P:carbohydrate metabolic process"/>
    <property type="evidence" value="ECO:0007669"/>
    <property type="project" value="InterPro"/>
</dbReference>